<dbReference type="InterPro" id="IPR002347">
    <property type="entry name" value="SDR_fam"/>
</dbReference>
<organism evidence="3 4">
    <name type="scientific">Sphingomonas pokkalii</name>
    <dbReference type="NCBI Taxonomy" id="2175090"/>
    <lineage>
        <taxon>Bacteria</taxon>
        <taxon>Pseudomonadati</taxon>
        <taxon>Pseudomonadota</taxon>
        <taxon>Alphaproteobacteria</taxon>
        <taxon>Sphingomonadales</taxon>
        <taxon>Sphingomonadaceae</taxon>
        <taxon>Sphingomonas</taxon>
    </lineage>
</organism>
<dbReference type="GO" id="GO:0016020">
    <property type="term" value="C:membrane"/>
    <property type="evidence" value="ECO:0007669"/>
    <property type="project" value="TreeGrafter"/>
</dbReference>
<dbReference type="OrthoDB" id="9793825at2"/>
<dbReference type="InterPro" id="IPR020904">
    <property type="entry name" value="Sc_DH/Rdtase_CS"/>
</dbReference>
<sequence length="243" mass="26350">MGSDTIVWISGATQGLGEGLAATVPYADARVINLGICPHPILESLHFDLTKPASWDAIGDHFRETLCGFKGRRAIFIHNAIVHGLGYVTEVDRAAYQAEFVANGLAPLILGDMFLSAVEQHYETGLVMITSAGARTPFEGHSAYCAAKAAVEMWVRTVRRELKRRGRKTWVVAIRPGFVDTPSTRAEATLPGDAYPLGPQMARQLASREGVMTPVEAARGIWNMLPPQGDASILLQGEMVIPR</sequence>
<dbReference type="InterPro" id="IPR036291">
    <property type="entry name" value="NAD(P)-bd_dom_sf"/>
</dbReference>
<dbReference type="PRINTS" id="PR00081">
    <property type="entry name" value="GDHRDH"/>
</dbReference>
<dbReference type="PANTHER" id="PTHR44196">
    <property type="entry name" value="DEHYDROGENASE/REDUCTASE SDR FAMILY MEMBER 7B"/>
    <property type="match status" value="1"/>
</dbReference>
<dbReference type="GO" id="GO:0016491">
    <property type="term" value="F:oxidoreductase activity"/>
    <property type="evidence" value="ECO:0007669"/>
    <property type="project" value="UniProtKB-KW"/>
</dbReference>
<evidence type="ECO:0000256" key="1">
    <source>
        <dbReference type="ARBA" id="ARBA00006484"/>
    </source>
</evidence>
<gene>
    <name evidence="3" type="ORF">DD559_04190</name>
</gene>
<name>A0A2U0SBA1_9SPHN</name>
<comment type="similarity">
    <text evidence="1">Belongs to the short-chain dehydrogenases/reductases (SDR) family.</text>
</comment>
<proteinExistence type="inferred from homology"/>
<accession>A0A2U0SBA1</accession>
<dbReference type="AlphaFoldDB" id="A0A2U0SBA1"/>
<evidence type="ECO:0000313" key="4">
    <source>
        <dbReference type="Proteomes" id="UP000245890"/>
    </source>
</evidence>
<reference evidence="3 4" key="1">
    <citation type="submission" date="2018-05" db="EMBL/GenBank/DDBJ databases">
        <title>Description of Sphingomonas pokkalii sp nov, isolated from the rhizosphere of saline tolerant pokkali rice and its draft genome analysis.</title>
        <authorList>
            <person name="Menon R."/>
            <person name="Kumari S."/>
            <person name="Rameshkumar N."/>
        </authorList>
    </citation>
    <scope>NUCLEOTIDE SEQUENCE [LARGE SCALE GENOMIC DNA]</scope>
    <source>
        <strain evidence="3 4">L3B27</strain>
    </source>
</reference>
<dbReference type="PANTHER" id="PTHR44196:SF1">
    <property type="entry name" value="DEHYDROGENASE_REDUCTASE SDR FAMILY MEMBER 7B"/>
    <property type="match status" value="1"/>
</dbReference>
<keyword evidence="4" id="KW-1185">Reference proteome</keyword>
<evidence type="ECO:0000313" key="3">
    <source>
        <dbReference type="EMBL" id="PVX28629.1"/>
    </source>
</evidence>
<comment type="caution">
    <text evidence="3">The sequence shown here is derived from an EMBL/GenBank/DDBJ whole genome shotgun (WGS) entry which is preliminary data.</text>
</comment>
<protein>
    <submittedName>
        <fullName evidence="3">Short-chain dehydrogenase</fullName>
    </submittedName>
</protein>
<dbReference type="EMBL" id="QENQ01000001">
    <property type="protein sequence ID" value="PVX28629.1"/>
    <property type="molecule type" value="Genomic_DNA"/>
</dbReference>
<evidence type="ECO:0000256" key="2">
    <source>
        <dbReference type="ARBA" id="ARBA00023002"/>
    </source>
</evidence>
<dbReference type="Proteomes" id="UP000245890">
    <property type="component" value="Unassembled WGS sequence"/>
</dbReference>
<dbReference type="CDD" id="cd05233">
    <property type="entry name" value="SDR_c"/>
    <property type="match status" value="1"/>
</dbReference>
<dbReference type="RefSeq" id="WP_116468077.1">
    <property type="nucleotide sequence ID" value="NZ_QENQ01000001.1"/>
</dbReference>
<keyword evidence="2" id="KW-0560">Oxidoreductase</keyword>
<dbReference type="SUPFAM" id="SSF51735">
    <property type="entry name" value="NAD(P)-binding Rossmann-fold domains"/>
    <property type="match status" value="1"/>
</dbReference>
<dbReference type="PROSITE" id="PS00061">
    <property type="entry name" value="ADH_SHORT"/>
    <property type="match status" value="1"/>
</dbReference>
<dbReference type="Gene3D" id="3.40.50.720">
    <property type="entry name" value="NAD(P)-binding Rossmann-like Domain"/>
    <property type="match status" value="1"/>
</dbReference>
<dbReference type="Pfam" id="PF00106">
    <property type="entry name" value="adh_short"/>
    <property type="match status" value="1"/>
</dbReference>